<name>A0A7S9STY0_9VIRU</name>
<evidence type="ECO:0000313" key="1">
    <source>
        <dbReference type="EMBL" id="QPI16380.1"/>
    </source>
</evidence>
<protein>
    <submittedName>
        <fullName evidence="1">Uncharacterized protein</fullName>
    </submittedName>
</protein>
<organism evidence="1">
    <name type="scientific">Virus NIOZ-UU157</name>
    <dbReference type="NCBI Taxonomy" id="2763269"/>
    <lineage>
        <taxon>Viruses</taxon>
    </lineage>
</organism>
<dbReference type="SUPFAM" id="SSF50969">
    <property type="entry name" value="YVTN repeat-like/Quinoprotein amine dehydrogenase"/>
    <property type="match status" value="1"/>
</dbReference>
<dbReference type="SUPFAM" id="SSF82171">
    <property type="entry name" value="DPP6 N-terminal domain-like"/>
    <property type="match status" value="1"/>
</dbReference>
<sequence>MIIFITLSFAGAESGPFDLYSDVDGFTTPFAQNISNADLLGGYEAVAPDGTTTVRLLDLGAECTPFTTDIYNCSTPNCDFSGEILCPYENCDFSGTIVCPAADCNFTGEILCPVTTTTSTSTSTTTTTIAPTTTTTTTAYPLFSPCTWSTYGGNPGEIAVYDFNTNSSTAVLVPNDFTQTVGINRPICSTEDKLWLASIVQENDTKNDDDDIVYIREWDINTSGATPTLSYVREMTIISGALYAGSESSISTIAVTSDNQTIIVGFGERGSNFSAYSWDISQAGNITLNQGNSLDQASLNIFGSTGGSEKELTGMFITNDDNVIVSCRVYSDEFFPEVGFLYRSNRIKQLNGLTLSNWPLEQQNVPLINLQDAGVPDFTDSWTYQSKAMPVWGVDGLLQVIQPETLEVYNIAQTSPYSATLVDTVADDTVWIHTSTGCANVDIKYEDCEGAAWIPALTEIVGGEVAYTGPATFTYAGMQVIASAQGNLESLGSGTAAGGVAQGGCSGISNPTNVPNVISRVQGDDFSITLTFPQPVNNIPIRAGVLNTQPDFSGGDVYEFNTNTGIPTISISTGCNVQVQGNKIGGGVPDLYTEGDGEFIISSDENYTVLTMSGDAPTGGPLLLGCLEVEKNCTWAFPSRGSAGIDTVFIYNPINNTYLPQSLSNGFGFVSDYKRSNFSSENTLFYTSIDTATNIISIKRYDISQGLTYIDEVVTPTPPAGEAWVATNLCAIDDNTLLLNSYNPSNVNYSGKIYKLVINIDGTTTITFLFPLNQKTYYWTGALFSNNKIIYTYQDTEDFGDQYYLAQIEYPSGATELEIDTSSLQVIGTSPDGYLINNFTNTSFVFEDKMYLLVSGIKLYEIDTTFPYNATVINDNTAFFGEGVSNNSYLRAFSNSGECSSNLSFIPTNETTTTTTSVTTLPPGSPNTIWIKFDPITPA</sequence>
<dbReference type="InterPro" id="IPR011044">
    <property type="entry name" value="Quino_amine_DH_bsu"/>
</dbReference>
<reference evidence="1" key="1">
    <citation type="submission" date="2020-08" db="EMBL/GenBank/DDBJ databases">
        <title>Bridging the membrane lipid divide: bacteria of the FCB group superphylum have the potential to synthesize archaeal ether lipids.</title>
        <authorList>
            <person name="Villanueva L."/>
            <person name="von Meijenfeldt F.A.B."/>
            <person name="Westbye A.B."/>
            <person name="Yadav S."/>
            <person name="Hopmans E.C."/>
            <person name="Dutilh B.E."/>
            <person name="Sinninghe Damste J.S."/>
        </authorList>
    </citation>
    <scope>NUCLEOTIDE SEQUENCE</scope>
    <source>
        <strain evidence="1">NIOZ-UU157</strain>
    </source>
</reference>
<gene>
    <name evidence="1" type="ORF">NIOZUU157_00271</name>
</gene>
<proteinExistence type="predicted"/>
<accession>A0A7S9STY0</accession>
<dbReference type="EMBL" id="MW030560">
    <property type="protein sequence ID" value="QPI16380.1"/>
    <property type="molecule type" value="Genomic_DNA"/>
</dbReference>